<dbReference type="GeneID" id="109400704"/>
<dbReference type="InterPro" id="IPR036084">
    <property type="entry name" value="Ser_inhib-like_sf"/>
</dbReference>
<keyword evidence="3" id="KW-0732">Signal</keyword>
<dbReference type="InterPro" id="IPR051368">
    <property type="entry name" value="SerProtInhib-TIL_Domain"/>
</dbReference>
<evidence type="ECO:0000256" key="2">
    <source>
        <dbReference type="ARBA" id="ARBA00023157"/>
    </source>
</evidence>
<accession>A0ABM1XK36</accession>
<keyword evidence="1" id="KW-0646">Protease inhibitor</keyword>
<name>A0ABM1XK36_AEDAL</name>
<feature type="domain" description="TIL" evidence="4">
    <location>
        <begin position="167"/>
        <end position="222"/>
    </location>
</feature>
<dbReference type="Pfam" id="PF01826">
    <property type="entry name" value="TIL"/>
    <property type="match status" value="3"/>
</dbReference>
<dbReference type="CDD" id="cd19941">
    <property type="entry name" value="TIL"/>
    <property type="match status" value="3"/>
</dbReference>
<sequence length="240" mass="24971">MKLLPIAVFAIIVSSAIAADIPCDKQCLGPNEVFQDCASLCPATCDSPYGNSCTACSPGCACMDGYVPDSTRVYECADPNELYNCCGTACERNCSTLNVEIICIELCVEGCFCRDGYVRQYDNGPCVLKEACPATTTSPPPSTTTTPGSIIILAIVGAACAALVPPCGPNEVYSDCGTACPETCDNLGEPRPCILLCVCGCFCQQGYVRNNATGACVLPCDCPPKTTTVTPVPPTDTTCS</sequence>
<feature type="domain" description="TIL" evidence="4">
    <location>
        <begin position="78"/>
        <end position="132"/>
    </location>
</feature>
<evidence type="ECO:0000259" key="4">
    <source>
        <dbReference type="Pfam" id="PF01826"/>
    </source>
</evidence>
<reference evidence="5" key="2">
    <citation type="submission" date="2025-05" db="UniProtKB">
        <authorList>
            <consortium name="EnsemblMetazoa"/>
        </authorList>
    </citation>
    <scope>IDENTIFICATION</scope>
    <source>
        <strain evidence="5">Foshan</strain>
    </source>
</reference>
<evidence type="ECO:0000313" key="5">
    <source>
        <dbReference type="EnsemblMetazoa" id="AALFPA23_000373.P229"/>
    </source>
</evidence>
<proteinExistence type="predicted"/>
<organism evidence="5 6">
    <name type="scientific">Aedes albopictus</name>
    <name type="common">Asian tiger mosquito</name>
    <name type="synonym">Stegomyia albopicta</name>
    <dbReference type="NCBI Taxonomy" id="7160"/>
    <lineage>
        <taxon>Eukaryota</taxon>
        <taxon>Metazoa</taxon>
        <taxon>Ecdysozoa</taxon>
        <taxon>Arthropoda</taxon>
        <taxon>Hexapoda</taxon>
        <taxon>Insecta</taxon>
        <taxon>Pterygota</taxon>
        <taxon>Neoptera</taxon>
        <taxon>Endopterygota</taxon>
        <taxon>Diptera</taxon>
        <taxon>Nematocera</taxon>
        <taxon>Culicoidea</taxon>
        <taxon>Culicidae</taxon>
        <taxon>Culicinae</taxon>
        <taxon>Aedini</taxon>
        <taxon>Aedes</taxon>
        <taxon>Stegomyia</taxon>
    </lineage>
</organism>
<dbReference type="InterPro" id="IPR002919">
    <property type="entry name" value="TIL_dom"/>
</dbReference>
<evidence type="ECO:0000256" key="3">
    <source>
        <dbReference type="SAM" id="SignalP"/>
    </source>
</evidence>
<evidence type="ECO:0000256" key="1">
    <source>
        <dbReference type="ARBA" id="ARBA00022690"/>
    </source>
</evidence>
<dbReference type="PANTHER" id="PTHR23259">
    <property type="entry name" value="RIDDLE"/>
    <property type="match status" value="1"/>
</dbReference>
<evidence type="ECO:0000313" key="6">
    <source>
        <dbReference type="Proteomes" id="UP000069940"/>
    </source>
</evidence>
<protein>
    <recommendedName>
        <fullName evidence="4">TIL domain-containing protein</fullName>
    </recommendedName>
</protein>
<dbReference type="EnsemblMetazoa" id="AALFPA23_000373.R229">
    <property type="protein sequence ID" value="AALFPA23_000373.P229"/>
    <property type="gene ID" value="AALFPA23_000373"/>
</dbReference>
<dbReference type="Proteomes" id="UP000069940">
    <property type="component" value="Unassembled WGS sequence"/>
</dbReference>
<dbReference type="PANTHER" id="PTHR23259:SF70">
    <property type="entry name" value="ACCESSORY GLAND PROTEIN ACP62F-RELATED"/>
    <property type="match status" value="1"/>
</dbReference>
<feature type="signal peptide" evidence="3">
    <location>
        <begin position="1"/>
        <end position="18"/>
    </location>
</feature>
<dbReference type="Gene3D" id="2.10.25.10">
    <property type="entry name" value="Laminin"/>
    <property type="match status" value="3"/>
</dbReference>
<keyword evidence="2" id="KW-1015">Disulfide bond</keyword>
<feature type="chain" id="PRO_5046019510" description="TIL domain-containing protein" evidence="3">
    <location>
        <begin position="19"/>
        <end position="240"/>
    </location>
</feature>
<keyword evidence="6" id="KW-1185">Reference proteome</keyword>
<feature type="domain" description="TIL" evidence="4">
    <location>
        <begin position="29"/>
        <end position="70"/>
    </location>
</feature>
<dbReference type="RefSeq" id="XP_062704477.1">
    <property type="nucleotide sequence ID" value="XM_062848493.1"/>
</dbReference>
<dbReference type="SUPFAM" id="SSF57567">
    <property type="entry name" value="Serine protease inhibitors"/>
    <property type="match status" value="3"/>
</dbReference>
<reference evidence="6" key="1">
    <citation type="journal article" date="2015" name="Proc. Natl. Acad. Sci. U.S.A.">
        <title>Genome sequence of the Asian Tiger mosquito, Aedes albopictus, reveals insights into its biology, genetics, and evolution.</title>
        <authorList>
            <person name="Chen X.G."/>
            <person name="Jiang X."/>
            <person name="Gu J."/>
            <person name="Xu M."/>
            <person name="Wu Y."/>
            <person name="Deng Y."/>
            <person name="Zhang C."/>
            <person name="Bonizzoni M."/>
            <person name="Dermauw W."/>
            <person name="Vontas J."/>
            <person name="Armbruster P."/>
            <person name="Huang X."/>
            <person name="Yang Y."/>
            <person name="Zhang H."/>
            <person name="He W."/>
            <person name="Peng H."/>
            <person name="Liu Y."/>
            <person name="Wu K."/>
            <person name="Chen J."/>
            <person name="Lirakis M."/>
            <person name="Topalis P."/>
            <person name="Van Leeuwen T."/>
            <person name="Hall A.B."/>
            <person name="Jiang X."/>
            <person name="Thorpe C."/>
            <person name="Mueller R.L."/>
            <person name="Sun C."/>
            <person name="Waterhouse R.M."/>
            <person name="Yan G."/>
            <person name="Tu Z.J."/>
            <person name="Fang X."/>
            <person name="James A.A."/>
        </authorList>
    </citation>
    <scope>NUCLEOTIDE SEQUENCE [LARGE SCALE GENOMIC DNA]</scope>
    <source>
        <strain evidence="6">Foshan</strain>
    </source>
</reference>